<gene>
    <name evidence="2" type="ORF">CSUI_011417</name>
</gene>
<dbReference type="VEuPathDB" id="ToxoDB:CSUI_011417"/>
<dbReference type="Proteomes" id="UP000221165">
    <property type="component" value="Unassembled WGS sequence"/>
</dbReference>
<dbReference type="RefSeq" id="XP_067916509.1">
    <property type="nucleotide sequence ID" value="XM_068071515.1"/>
</dbReference>
<organism evidence="2 3">
    <name type="scientific">Cystoisospora suis</name>
    <dbReference type="NCBI Taxonomy" id="483139"/>
    <lineage>
        <taxon>Eukaryota</taxon>
        <taxon>Sar</taxon>
        <taxon>Alveolata</taxon>
        <taxon>Apicomplexa</taxon>
        <taxon>Conoidasida</taxon>
        <taxon>Coccidia</taxon>
        <taxon>Eucoccidiorida</taxon>
        <taxon>Eimeriorina</taxon>
        <taxon>Sarcocystidae</taxon>
        <taxon>Cystoisospora</taxon>
    </lineage>
</organism>
<comment type="caution">
    <text evidence="2">The sequence shown here is derived from an EMBL/GenBank/DDBJ whole genome shotgun (WGS) entry which is preliminary data.</text>
</comment>
<dbReference type="GeneID" id="94434726"/>
<feature type="compositionally biased region" description="Basic and acidic residues" evidence="1">
    <location>
        <begin position="53"/>
        <end position="64"/>
    </location>
</feature>
<sequence>MKLLSQKVCMQIFSSPPPPLEGDFSSSSASQLRPPPSTSLNGERNKKKKKGRKDLPGGEGETGKNESLGSSSSS</sequence>
<feature type="region of interest" description="Disordered" evidence="1">
    <location>
        <begin position="13"/>
        <end position="74"/>
    </location>
</feature>
<proteinExistence type="predicted"/>
<feature type="non-terminal residue" evidence="2">
    <location>
        <position position="74"/>
    </location>
</feature>
<dbReference type="AlphaFoldDB" id="A0A2C6KEG1"/>
<evidence type="ECO:0000256" key="1">
    <source>
        <dbReference type="SAM" id="MobiDB-lite"/>
    </source>
</evidence>
<reference evidence="2 3" key="1">
    <citation type="journal article" date="2017" name="Int. J. Parasitol.">
        <title>The genome of the protozoan parasite Cystoisospora suis and a reverse vaccinology approach to identify vaccine candidates.</title>
        <authorList>
            <person name="Palmieri N."/>
            <person name="Shrestha A."/>
            <person name="Ruttkowski B."/>
            <person name="Beck T."/>
            <person name="Vogl C."/>
            <person name="Tomley F."/>
            <person name="Blake D.P."/>
            <person name="Joachim A."/>
        </authorList>
    </citation>
    <scope>NUCLEOTIDE SEQUENCE [LARGE SCALE GENOMIC DNA]</scope>
    <source>
        <strain evidence="2 3">Wien I</strain>
    </source>
</reference>
<feature type="compositionally biased region" description="Polar residues" evidence="1">
    <location>
        <begin position="65"/>
        <end position="74"/>
    </location>
</feature>
<name>A0A2C6KEG1_9APIC</name>
<keyword evidence="3" id="KW-1185">Reference proteome</keyword>
<protein>
    <submittedName>
        <fullName evidence="2">Uncharacterized protein</fullName>
    </submittedName>
</protein>
<accession>A0A2C6KEG1</accession>
<evidence type="ECO:0000313" key="3">
    <source>
        <dbReference type="Proteomes" id="UP000221165"/>
    </source>
</evidence>
<dbReference type="EMBL" id="MIGC01011488">
    <property type="protein sequence ID" value="PHJ14773.1"/>
    <property type="molecule type" value="Genomic_DNA"/>
</dbReference>
<evidence type="ECO:0000313" key="2">
    <source>
        <dbReference type="EMBL" id="PHJ14773.1"/>
    </source>
</evidence>